<gene>
    <name evidence="5" type="ORF">E0486_06475</name>
</gene>
<evidence type="ECO:0000259" key="4">
    <source>
        <dbReference type="Pfam" id="PF13559"/>
    </source>
</evidence>
<keyword evidence="2" id="KW-0472">Membrane</keyword>
<keyword evidence="6" id="KW-1185">Reference proteome</keyword>
<feature type="domain" description="Protein-glutamine gamma-glutamyltransferase-like C-terminal" evidence="4">
    <location>
        <begin position="199"/>
        <end position="266"/>
    </location>
</feature>
<evidence type="ECO:0000256" key="2">
    <source>
        <dbReference type="SAM" id="Phobius"/>
    </source>
</evidence>
<keyword evidence="2" id="KW-0812">Transmembrane</keyword>
<dbReference type="Pfam" id="PF13559">
    <property type="entry name" value="DUF4129"/>
    <property type="match status" value="1"/>
</dbReference>
<keyword evidence="2" id="KW-1133">Transmembrane helix</keyword>
<proteinExistence type="predicted"/>
<evidence type="ECO:0000313" key="5">
    <source>
        <dbReference type="EMBL" id="TCZ73313.1"/>
    </source>
</evidence>
<protein>
    <submittedName>
        <fullName evidence="5">DUF4129 domain-containing protein</fullName>
    </submittedName>
</protein>
<dbReference type="RefSeq" id="WP_131851332.1">
    <property type="nucleotide sequence ID" value="NZ_SKFH01000007.1"/>
</dbReference>
<dbReference type="Proteomes" id="UP000295164">
    <property type="component" value="Unassembled WGS sequence"/>
</dbReference>
<accession>A0A4R4E3B9</accession>
<dbReference type="AlphaFoldDB" id="A0A4R4E3B9"/>
<evidence type="ECO:0000256" key="3">
    <source>
        <dbReference type="SAM" id="SignalP"/>
    </source>
</evidence>
<sequence length="274" mass="30743">MRSRFPVLLLIVLTLSSAALHAQEGAIDSAVVDSGAPVVSYDSSSIDATEVEEPRYSLDQPPPISQPLASDSSPVAVRPLPVSRLNEARREDDFWYWRYRSRRRSGREEQEMDSSSTSSSGSGFSVPTGLFWVLIGIGIAALLFLLLQAMGINPFGKRTLAVGAEGEPESAEDFFSRDFESGVSRALAAGDHRLAIRLRYLQVLRELADRNIIQYRQGATNGHYVSQLWGGRYYTDFFRITRTFEYAWYGMLPVTQATFDRMQQDVDHLKTRFA</sequence>
<feature type="region of interest" description="Disordered" evidence="1">
    <location>
        <begin position="52"/>
        <end position="74"/>
    </location>
</feature>
<feature type="signal peptide" evidence="3">
    <location>
        <begin position="1"/>
        <end position="22"/>
    </location>
</feature>
<evidence type="ECO:0000256" key="1">
    <source>
        <dbReference type="SAM" id="MobiDB-lite"/>
    </source>
</evidence>
<keyword evidence="3" id="KW-0732">Signal</keyword>
<dbReference type="OrthoDB" id="5491447at2"/>
<feature type="chain" id="PRO_5020272433" evidence="3">
    <location>
        <begin position="23"/>
        <end position="274"/>
    </location>
</feature>
<organism evidence="5 6">
    <name type="scientific">Flaviaesturariibacter aridisoli</name>
    <dbReference type="NCBI Taxonomy" id="2545761"/>
    <lineage>
        <taxon>Bacteria</taxon>
        <taxon>Pseudomonadati</taxon>
        <taxon>Bacteroidota</taxon>
        <taxon>Chitinophagia</taxon>
        <taxon>Chitinophagales</taxon>
        <taxon>Chitinophagaceae</taxon>
        <taxon>Flaviaestuariibacter</taxon>
    </lineage>
</organism>
<comment type="caution">
    <text evidence="5">The sequence shown here is derived from an EMBL/GenBank/DDBJ whole genome shotgun (WGS) entry which is preliminary data.</text>
</comment>
<reference evidence="5 6" key="1">
    <citation type="submission" date="2019-03" db="EMBL/GenBank/DDBJ databases">
        <authorList>
            <person name="Kim M.K.M."/>
        </authorList>
    </citation>
    <scope>NUCLEOTIDE SEQUENCE [LARGE SCALE GENOMIC DNA]</scope>
    <source>
        <strain evidence="5 6">17J68-15</strain>
    </source>
</reference>
<name>A0A4R4E3B9_9BACT</name>
<dbReference type="EMBL" id="SKFH01000007">
    <property type="protein sequence ID" value="TCZ73313.1"/>
    <property type="molecule type" value="Genomic_DNA"/>
</dbReference>
<dbReference type="InterPro" id="IPR025403">
    <property type="entry name" value="TgpA-like_C"/>
</dbReference>
<feature type="transmembrane region" description="Helical" evidence="2">
    <location>
        <begin position="129"/>
        <end position="147"/>
    </location>
</feature>
<evidence type="ECO:0000313" key="6">
    <source>
        <dbReference type="Proteomes" id="UP000295164"/>
    </source>
</evidence>